<gene>
    <name evidence="1" type="ORF">PSALAMII_LOCUS8144</name>
</gene>
<dbReference type="InterPro" id="IPR054208">
    <property type="entry name" value="DUF6914"/>
</dbReference>
<keyword evidence="2" id="KW-1185">Reference proteome</keyword>
<evidence type="ECO:0000313" key="1">
    <source>
        <dbReference type="EMBL" id="CAG8404575.1"/>
    </source>
</evidence>
<dbReference type="Pfam" id="PF21858">
    <property type="entry name" value="DUF6914"/>
    <property type="match status" value="1"/>
</dbReference>
<dbReference type="AlphaFoldDB" id="A0A9W4JNB7"/>
<dbReference type="Proteomes" id="UP001152649">
    <property type="component" value="Unassembled WGS sequence"/>
</dbReference>
<dbReference type="EMBL" id="CAJVPG010000421">
    <property type="protein sequence ID" value="CAG8404575.1"/>
    <property type="molecule type" value="Genomic_DNA"/>
</dbReference>
<protein>
    <submittedName>
        <fullName evidence="1">Uncharacterized protein</fullName>
    </submittedName>
</protein>
<name>A0A9W4JNB7_9EURO</name>
<dbReference type="OrthoDB" id="4924482at2759"/>
<reference evidence="1" key="1">
    <citation type="submission" date="2021-07" db="EMBL/GenBank/DDBJ databases">
        <authorList>
            <person name="Branca A.L. A."/>
        </authorList>
    </citation>
    <scope>NUCLEOTIDE SEQUENCE</scope>
</reference>
<accession>A0A9W4JNB7</accession>
<comment type="caution">
    <text evidence="1">The sequence shown here is derived from an EMBL/GenBank/DDBJ whole genome shotgun (WGS) entry which is preliminary data.</text>
</comment>
<proteinExistence type="predicted"/>
<sequence>MSNKRQVFLALHHRGNLSIGENRQRLGHAAYHWGILVSPKISKGPDCYVFDVSDGPLLDSVNRVNRNPEGNWRFRGNANIDPKEYGNLLGKVMIGKVPNEVTYAEIHGFLEAIPLPQKGVLPEQNCVTWTKAAICRLQENGLVEQFDLNRFMDESLAFADQRLQNTDTTPAHINYTGRRM</sequence>
<organism evidence="1 2">
    <name type="scientific">Penicillium salamii</name>
    <dbReference type="NCBI Taxonomy" id="1612424"/>
    <lineage>
        <taxon>Eukaryota</taxon>
        <taxon>Fungi</taxon>
        <taxon>Dikarya</taxon>
        <taxon>Ascomycota</taxon>
        <taxon>Pezizomycotina</taxon>
        <taxon>Eurotiomycetes</taxon>
        <taxon>Eurotiomycetidae</taxon>
        <taxon>Eurotiales</taxon>
        <taxon>Aspergillaceae</taxon>
        <taxon>Penicillium</taxon>
    </lineage>
</organism>
<evidence type="ECO:0000313" key="2">
    <source>
        <dbReference type="Proteomes" id="UP001152649"/>
    </source>
</evidence>